<protein>
    <submittedName>
        <fullName evidence="1">Uncharacterized protein</fullName>
    </submittedName>
</protein>
<name>A0AA38CKA5_TAXCH</name>
<feature type="non-terminal residue" evidence="1">
    <location>
        <position position="60"/>
    </location>
</feature>
<dbReference type="Proteomes" id="UP000824469">
    <property type="component" value="Unassembled WGS sequence"/>
</dbReference>
<keyword evidence="2" id="KW-1185">Reference proteome</keyword>
<feature type="non-terminal residue" evidence="1">
    <location>
        <position position="1"/>
    </location>
</feature>
<gene>
    <name evidence="1" type="ORF">KI387_012589</name>
</gene>
<dbReference type="AlphaFoldDB" id="A0AA38CKA5"/>
<organism evidence="1 2">
    <name type="scientific">Taxus chinensis</name>
    <name type="common">Chinese yew</name>
    <name type="synonym">Taxus wallichiana var. chinensis</name>
    <dbReference type="NCBI Taxonomy" id="29808"/>
    <lineage>
        <taxon>Eukaryota</taxon>
        <taxon>Viridiplantae</taxon>
        <taxon>Streptophyta</taxon>
        <taxon>Embryophyta</taxon>
        <taxon>Tracheophyta</taxon>
        <taxon>Spermatophyta</taxon>
        <taxon>Pinopsida</taxon>
        <taxon>Pinidae</taxon>
        <taxon>Conifers II</taxon>
        <taxon>Cupressales</taxon>
        <taxon>Taxaceae</taxon>
        <taxon>Taxus</taxon>
    </lineage>
</organism>
<evidence type="ECO:0000313" key="2">
    <source>
        <dbReference type="Proteomes" id="UP000824469"/>
    </source>
</evidence>
<accession>A0AA38CKA5</accession>
<proteinExistence type="predicted"/>
<sequence>NEERGIGIDSMDGIIGKGGIYVGVIVGMIKSNEVDVIRDEVDEGGRPIVGVYVHIDGERG</sequence>
<reference evidence="1 2" key="1">
    <citation type="journal article" date="2021" name="Nat. Plants">
        <title>The Taxus genome provides insights into paclitaxel biosynthesis.</title>
        <authorList>
            <person name="Xiong X."/>
            <person name="Gou J."/>
            <person name="Liao Q."/>
            <person name="Li Y."/>
            <person name="Zhou Q."/>
            <person name="Bi G."/>
            <person name="Li C."/>
            <person name="Du R."/>
            <person name="Wang X."/>
            <person name="Sun T."/>
            <person name="Guo L."/>
            <person name="Liang H."/>
            <person name="Lu P."/>
            <person name="Wu Y."/>
            <person name="Zhang Z."/>
            <person name="Ro D.K."/>
            <person name="Shang Y."/>
            <person name="Huang S."/>
            <person name="Yan J."/>
        </authorList>
    </citation>
    <scope>NUCLEOTIDE SEQUENCE [LARGE SCALE GENOMIC DNA]</scope>
    <source>
        <strain evidence="1">Ta-2019</strain>
    </source>
</reference>
<evidence type="ECO:0000313" key="1">
    <source>
        <dbReference type="EMBL" id="KAH9301006.1"/>
    </source>
</evidence>
<comment type="caution">
    <text evidence="1">The sequence shown here is derived from an EMBL/GenBank/DDBJ whole genome shotgun (WGS) entry which is preliminary data.</text>
</comment>
<dbReference type="EMBL" id="JAHRHJ020000009">
    <property type="protein sequence ID" value="KAH9301006.1"/>
    <property type="molecule type" value="Genomic_DNA"/>
</dbReference>